<evidence type="ECO:0000256" key="1">
    <source>
        <dbReference type="ARBA" id="ARBA00004123"/>
    </source>
</evidence>
<keyword evidence="2" id="KW-0805">Transcription regulation</keyword>
<comment type="caution">
    <text evidence="7">The sequence shown here is derived from an EMBL/GenBank/DDBJ whole genome shotgun (WGS) entry which is preliminary data.</text>
</comment>
<feature type="domain" description="Transcription factor TFIID subunit 8 C-terminal" evidence="6">
    <location>
        <begin position="221"/>
        <end position="264"/>
    </location>
</feature>
<dbReference type="AlphaFoldDB" id="A0AAW2H6E2"/>
<keyword evidence="3" id="KW-0804">Transcription</keyword>
<evidence type="ECO:0008006" key="8">
    <source>
        <dbReference type="Google" id="ProtNLM"/>
    </source>
</evidence>
<sequence length="283" mass="31807">MKWENTDHNEQAKKRKERCSTWGIICVRPSVSRAFRGEPAAMDKAIAVSSGAFDIAKVTWPEHGRSQRRATGASQGDVASRSELACKRRAQLCAVVVQAAQNRRLSLCPGGTESHVLTARRTARGALARALKSSGFDTANQKALEFFAEVFTMYMFRTLGYIKRVATHSQRSKATMVDMVSSFGILEATSYEDVGFETDEAPEAETFYGPISAPVDKFINIYEFMPVFPPLHTFRATLVKENKVRSRARDVKERIEQKNQVAASVFRILKRLKEIPNRANYLY</sequence>
<comment type="subcellular location">
    <subcellularLocation>
        <location evidence="1">Nucleus</location>
    </subcellularLocation>
</comment>
<accession>A0AAW2H6E2</accession>
<keyword evidence="4" id="KW-0539">Nucleus</keyword>
<dbReference type="Gene3D" id="1.10.20.10">
    <property type="entry name" value="Histone, subunit A"/>
    <property type="match status" value="1"/>
</dbReference>
<evidence type="ECO:0000256" key="4">
    <source>
        <dbReference type="ARBA" id="ARBA00023242"/>
    </source>
</evidence>
<dbReference type="InterPro" id="IPR006565">
    <property type="entry name" value="BTP"/>
</dbReference>
<reference evidence="7" key="1">
    <citation type="journal article" date="2024" name="Gigascience">
        <title>Chromosome-level genome of the poultry shaft louse Menopon gallinae provides insight into the host-switching and adaptive evolution of parasitic lice.</title>
        <authorList>
            <person name="Xu Y."/>
            <person name="Ma L."/>
            <person name="Liu S."/>
            <person name="Liang Y."/>
            <person name="Liu Q."/>
            <person name="He Z."/>
            <person name="Tian L."/>
            <person name="Duan Y."/>
            <person name="Cai W."/>
            <person name="Li H."/>
            <person name="Song F."/>
        </authorList>
    </citation>
    <scope>NUCLEOTIDE SEQUENCE</scope>
    <source>
        <strain evidence="7">Cailab_2023a</strain>
    </source>
</reference>
<dbReference type="GO" id="GO:0046982">
    <property type="term" value="F:protein heterodimerization activity"/>
    <property type="evidence" value="ECO:0007669"/>
    <property type="project" value="InterPro"/>
</dbReference>
<dbReference type="Pfam" id="PF10406">
    <property type="entry name" value="TAF8_C"/>
    <property type="match status" value="1"/>
</dbReference>
<evidence type="ECO:0000256" key="2">
    <source>
        <dbReference type="ARBA" id="ARBA00023015"/>
    </source>
</evidence>
<evidence type="ECO:0000313" key="7">
    <source>
        <dbReference type="EMBL" id="KAL0263978.1"/>
    </source>
</evidence>
<dbReference type="GO" id="GO:0005634">
    <property type="term" value="C:nucleus"/>
    <property type="evidence" value="ECO:0007669"/>
    <property type="project" value="UniProtKB-SubCell"/>
</dbReference>
<organism evidence="7">
    <name type="scientific">Menopon gallinae</name>
    <name type="common">poultry shaft louse</name>
    <dbReference type="NCBI Taxonomy" id="328185"/>
    <lineage>
        <taxon>Eukaryota</taxon>
        <taxon>Metazoa</taxon>
        <taxon>Ecdysozoa</taxon>
        <taxon>Arthropoda</taxon>
        <taxon>Hexapoda</taxon>
        <taxon>Insecta</taxon>
        <taxon>Pterygota</taxon>
        <taxon>Neoptera</taxon>
        <taxon>Paraneoptera</taxon>
        <taxon>Psocodea</taxon>
        <taxon>Troctomorpha</taxon>
        <taxon>Phthiraptera</taxon>
        <taxon>Amblycera</taxon>
        <taxon>Menoponidae</taxon>
        <taxon>Menopon</taxon>
    </lineage>
</organism>
<dbReference type="InterPro" id="IPR009072">
    <property type="entry name" value="Histone-fold"/>
</dbReference>
<evidence type="ECO:0000259" key="6">
    <source>
        <dbReference type="Pfam" id="PF10406"/>
    </source>
</evidence>
<proteinExistence type="predicted"/>
<gene>
    <name evidence="7" type="ORF">PYX00_011243</name>
</gene>
<dbReference type="CDD" id="cd00076">
    <property type="entry name" value="HFD_SF"/>
    <property type="match status" value="1"/>
</dbReference>
<protein>
    <recommendedName>
        <fullName evidence="8">Transcription initiation factor TFIID subunit 8</fullName>
    </recommendedName>
</protein>
<feature type="domain" description="Bromodomain associated" evidence="5">
    <location>
        <begin position="119"/>
        <end position="184"/>
    </location>
</feature>
<dbReference type="InterPro" id="IPR019473">
    <property type="entry name" value="TFIID_su8_C"/>
</dbReference>
<dbReference type="EMBL" id="JARGDH010000052">
    <property type="protein sequence ID" value="KAL0263978.1"/>
    <property type="molecule type" value="Genomic_DNA"/>
</dbReference>
<name>A0AAW2H6E2_9NEOP</name>
<evidence type="ECO:0000256" key="3">
    <source>
        <dbReference type="ARBA" id="ARBA00023163"/>
    </source>
</evidence>
<evidence type="ECO:0000259" key="5">
    <source>
        <dbReference type="Pfam" id="PF07524"/>
    </source>
</evidence>
<dbReference type="Pfam" id="PF07524">
    <property type="entry name" value="Bromo_TP"/>
    <property type="match status" value="1"/>
</dbReference>